<protein>
    <submittedName>
        <fullName evidence="9">PTS glucose transporter subunit IIA</fullName>
    </submittedName>
</protein>
<dbReference type="PANTHER" id="PTHR45008:SF1">
    <property type="entry name" value="PTS SYSTEM GLUCOSE-SPECIFIC EIIA COMPONENT"/>
    <property type="match status" value="1"/>
</dbReference>
<dbReference type="InterPro" id="IPR050890">
    <property type="entry name" value="PTS_EIIA_component"/>
</dbReference>
<dbReference type="GO" id="GO:0005737">
    <property type="term" value="C:cytoplasm"/>
    <property type="evidence" value="ECO:0007669"/>
    <property type="project" value="UniProtKB-SubCell"/>
</dbReference>
<dbReference type="InterPro" id="IPR001127">
    <property type="entry name" value="PTS_EIIA_1_perm"/>
</dbReference>
<evidence type="ECO:0000256" key="2">
    <source>
        <dbReference type="ARBA" id="ARBA00022448"/>
    </source>
</evidence>
<dbReference type="AlphaFoldDB" id="A0A415P2U6"/>
<feature type="domain" description="PTS EIIA type-1" evidence="7">
    <location>
        <begin position="29"/>
        <end position="132"/>
    </location>
</feature>
<keyword evidence="3 9" id="KW-0762">Sugar transport</keyword>
<keyword evidence="10" id="KW-1185">Reference proteome</keyword>
<dbReference type="SUPFAM" id="SSF51261">
    <property type="entry name" value="Duplicated hybrid motif"/>
    <property type="match status" value="1"/>
</dbReference>
<evidence type="ECO:0000313" key="10">
    <source>
        <dbReference type="Proteomes" id="UP000284868"/>
    </source>
</evidence>
<dbReference type="EMBL" id="QRPK01000071">
    <property type="protein sequence ID" value="RHM07081.1"/>
    <property type="molecule type" value="Genomic_DNA"/>
</dbReference>
<gene>
    <name evidence="9" type="ORF">DWZ83_09300</name>
    <name evidence="8" type="ORF">KHZ85_09755</name>
</gene>
<evidence type="ECO:0000259" key="7">
    <source>
        <dbReference type="PROSITE" id="PS51093"/>
    </source>
</evidence>
<proteinExistence type="predicted"/>
<keyword evidence="2" id="KW-0813">Transport</keyword>
<keyword evidence="5" id="KW-0598">Phosphotransferase system</keyword>
<keyword evidence="6" id="KW-0418">Kinase</keyword>
<evidence type="ECO:0000256" key="4">
    <source>
        <dbReference type="ARBA" id="ARBA00022679"/>
    </source>
</evidence>
<keyword evidence="4" id="KW-0808">Transferase</keyword>
<evidence type="ECO:0000256" key="3">
    <source>
        <dbReference type="ARBA" id="ARBA00022597"/>
    </source>
</evidence>
<dbReference type="GO" id="GO:0009401">
    <property type="term" value="P:phosphoenolpyruvate-dependent sugar phosphotransferase system"/>
    <property type="evidence" value="ECO:0007669"/>
    <property type="project" value="UniProtKB-KW"/>
</dbReference>
<dbReference type="RefSeq" id="WP_022420889.1">
    <property type="nucleotide sequence ID" value="NZ_CAJKGD010000027.1"/>
</dbReference>
<evidence type="ECO:0000313" key="8">
    <source>
        <dbReference type="EMBL" id="MBS4885024.1"/>
    </source>
</evidence>
<reference evidence="8" key="2">
    <citation type="submission" date="2021-02" db="EMBL/GenBank/DDBJ databases">
        <title>Infant gut strain persistence is associated with maternal origin, phylogeny, and functional potential including surface adhesion and iron acquisition.</title>
        <authorList>
            <person name="Lou Y.C."/>
        </authorList>
    </citation>
    <scope>NUCLEOTIDE SEQUENCE</scope>
    <source>
        <strain evidence="8">L3_108_103G1_dasL3_108_103G1_concoct_2</strain>
    </source>
</reference>
<dbReference type="GO" id="GO:0016301">
    <property type="term" value="F:kinase activity"/>
    <property type="evidence" value="ECO:0007669"/>
    <property type="project" value="UniProtKB-KW"/>
</dbReference>
<evidence type="ECO:0000313" key="9">
    <source>
        <dbReference type="EMBL" id="RHM07081.1"/>
    </source>
</evidence>
<comment type="caution">
    <text evidence="9">The sequence shown here is derived from an EMBL/GenBank/DDBJ whole genome shotgun (WGS) entry which is preliminary data.</text>
</comment>
<dbReference type="Proteomes" id="UP000753219">
    <property type="component" value="Unassembled WGS sequence"/>
</dbReference>
<dbReference type="Gene3D" id="2.70.70.10">
    <property type="entry name" value="Glucose Permease (Domain IIA)"/>
    <property type="match status" value="1"/>
</dbReference>
<accession>A0A415P2U6</accession>
<sequence length="158" mass="17551">MFFKKKEKEMKKLLAPVSGKLIAIEKVNDPVFAQKMMGDGFAIEPTSEQFYALADGKISAVFPSNHAYGITLDDGMEILVHIGLETVNENGKGFTCHVQLNDVVKAGDMIMEIDSAYLKEKYDLTTMVIFTNANAYEEFKVEYDSEVVGGKDTAASYR</sequence>
<reference evidence="9 10" key="1">
    <citation type="submission" date="2018-08" db="EMBL/GenBank/DDBJ databases">
        <title>A genome reference for cultivated species of the human gut microbiota.</title>
        <authorList>
            <person name="Zou Y."/>
            <person name="Xue W."/>
            <person name="Luo G."/>
        </authorList>
    </citation>
    <scope>NUCLEOTIDE SEQUENCE [LARGE SCALE GENOMIC DNA]</scope>
    <source>
        <strain evidence="9 10">AF35-6BH</strain>
    </source>
</reference>
<name>A0A415P2U6_9FIRM</name>
<organism evidence="9 10">
    <name type="scientific">Amedibacillus dolichus</name>
    <dbReference type="NCBI Taxonomy" id="31971"/>
    <lineage>
        <taxon>Bacteria</taxon>
        <taxon>Bacillati</taxon>
        <taxon>Bacillota</taxon>
        <taxon>Erysipelotrichia</taxon>
        <taxon>Erysipelotrichales</taxon>
        <taxon>Erysipelotrichaceae</taxon>
        <taxon>Amedibacillus</taxon>
    </lineage>
</organism>
<comment type="subcellular location">
    <subcellularLocation>
        <location evidence="1">Cytoplasm</location>
    </subcellularLocation>
</comment>
<evidence type="ECO:0000256" key="1">
    <source>
        <dbReference type="ARBA" id="ARBA00004496"/>
    </source>
</evidence>
<dbReference type="Proteomes" id="UP000284868">
    <property type="component" value="Unassembled WGS sequence"/>
</dbReference>
<dbReference type="PANTHER" id="PTHR45008">
    <property type="entry name" value="PTS SYSTEM GLUCOSE-SPECIFIC EIIA COMPONENT"/>
    <property type="match status" value="1"/>
</dbReference>
<dbReference type="FunFam" id="2.70.70.10:FF:000001">
    <property type="entry name" value="PTS system glucose-specific IIA component"/>
    <property type="match status" value="1"/>
</dbReference>
<dbReference type="InterPro" id="IPR011055">
    <property type="entry name" value="Dup_hybrid_motif"/>
</dbReference>
<dbReference type="EMBL" id="JAGZMZ010000037">
    <property type="protein sequence ID" value="MBS4885024.1"/>
    <property type="molecule type" value="Genomic_DNA"/>
</dbReference>
<dbReference type="PROSITE" id="PS51093">
    <property type="entry name" value="PTS_EIIA_TYPE_1"/>
    <property type="match status" value="1"/>
</dbReference>
<dbReference type="Pfam" id="PF00358">
    <property type="entry name" value="PTS_EIIA_1"/>
    <property type="match status" value="1"/>
</dbReference>
<dbReference type="PROSITE" id="PS00371">
    <property type="entry name" value="PTS_EIIA_TYPE_1_HIS"/>
    <property type="match status" value="1"/>
</dbReference>
<evidence type="ECO:0000256" key="6">
    <source>
        <dbReference type="ARBA" id="ARBA00022777"/>
    </source>
</evidence>
<dbReference type="NCBIfam" id="TIGR00830">
    <property type="entry name" value="PTBA"/>
    <property type="match status" value="1"/>
</dbReference>
<evidence type="ECO:0000256" key="5">
    <source>
        <dbReference type="ARBA" id="ARBA00022683"/>
    </source>
</evidence>
<dbReference type="OrthoDB" id="92465at2"/>